<accession>A0A1C0U6E3</accession>
<protein>
    <submittedName>
        <fullName evidence="1">Uncharacterized protein</fullName>
    </submittedName>
</protein>
<name>A0A1C0U6E3_9GAMM</name>
<gene>
    <name evidence="1" type="ORF">Ppb6_01375</name>
</gene>
<keyword evidence="2" id="KW-1185">Reference proteome</keyword>
<sequence length="47" mass="5194">MPSKRIILLFTIYPQTATMLPAVSGYSKNGIATRNQVAKQQYTHSAP</sequence>
<dbReference type="RefSeq" id="WP_165602864.1">
    <property type="nucleotide sequence ID" value="NZ_CAWMQZ010000039.1"/>
</dbReference>
<evidence type="ECO:0000313" key="1">
    <source>
        <dbReference type="EMBL" id="OCQ53488.1"/>
    </source>
</evidence>
<dbReference type="EMBL" id="LOMY01000039">
    <property type="protein sequence ID" value="OCQ53488.1"/>
    <property type="molecule type" value="Genomic_DNA"/>
</dbReference>
<dbReference type="STRING" id="286156.Ppb6_01375"/>
<dbReference type="AlphaFoldDB" id="A0A1C0U6E3"/>
<dbReference type="PATRIC" id="fig|286156.4.peg.1553"/>
<dbReference type="Proteomes" id="UP000093476">
    <property type="component" value="Unassembled WGS sequence"/>
</dbReference>
<reference evidence="1 2" key="1">
    <citation type="submission" date="2015-12" db="EMBL/GenBank/DDBJ databases">
        <title>Genome comparisons provide insights into the role of secondary metabolites in the pathogenic phase of the Photorhabdus life cycle.</title>
        <authorList>
            <person name="Tobias N.J."/>
            <person name="Mishra B."/>
            <person name="Gupta D.K."/>
            <person name="Thines M."/>
            <person name="Stinear T.P."/>
            <person name="Bode H.B."/>
        </authorList>
    </citation>
    <scope>NUCLEOTIDE SEQUENCE [LARGE SCALE GENOMIC DNA]</scope>
    <source>
        <strain evidence="1 2">PB68.1</strain>
    </source>
</reference>
<evidence type="ECO:0000313" key="2">
    <source>
        <dbReference type="Proteomes" id="UP000093476"/>
    </source>
</evidence>
<proteinExistence type="predicted"/>
<comment type="caution">
    <text evidence="1">The sequence shown here is derived from an EMBL/GenBank/DDBJ whole genome shotgun (WGS) entry which is preliminary data.</text>
</comment>
<organism evidence="1 2">
    <name type="scientific">Photorhabdus australis subsp. thailandensis</name>
    <dbReference type="NCBI Taxonomy" id="2805096"/>
    <lineage>
        <taxon>Bacteria</taxon>
        <taxon>Pseudomonadati</taxon>
        <taxon>Pseudomonadota</taxon>
        <taxon>Gammaproteobacteria</taxon>
        <taxon>Enterobacterales</taxon>
        <taxon>Morganellaceae</taxon>
        <taxon>Photorhabdus</taxon>
    </lineage>
</organism>